<reference evidence="1 2" key="1">
    <citation type="submission" date="2006-03" db="EMBL/GenBank/DDBJ databases">
        <title>Complete sequence of chromosome of Nitrobacter hamburgensis X14.</title>
        <authorList>
            <consortium name="US DOE Joint Genome Institute"/>
            <person name="Copeland A."/>
            <person name="Lucas S."/>
            <person name="Lapidus A."/>
            <person name="Barry K."/>
            <person name="Detter J.C."/>
            <person name="Glavina del Rio T."/>
            <person name="Hammon N."/>
            <person name="Israni S."/>
            <person name="Dalin E."/>
            <person name="Tice H."/>
            <person name="Pitluck S."/>
            <person name="Chain P."/>
            <person name="Malfatti S."/>
            <person name="Shin M."/>
            <person name="Vergez L."/>
            <person name="Schmutz J."/>
            <person name="Larimer F."/>
            <person name="Land M."/>
            <person name="Hauser L."/>
            <person name="Kyrpides N."/>
            <person name="Ivanova N."/>
            <person name="Ward B."/>
            <person name="Arp D."/>
            <person name="Klotz M."/>
            <person name="Stein L."/>
            <person name="O'Mullan G."/>
            <person name="Starkenburg S."/>
            <person name="Sayavedra L."/>
            <person name="Poret-Peterson A.T."/>
            <person name="Gentry M.E."/>
            <person name="Bruce D."/>
            <person name="Richardson P."/>
        </authorList>
    </citation>
    <scope>NUCLEOTIDE SEQUENCE [LARGE SCALE GENOMIC DNA]</scope>
    <source>
        <strain evidence="2">DSM 10229 / NCIMB 13809 / X14</strain>
    </source>
</reference>
<evidence type="ECO:0008006" key="3">
    <source>
        <dbReference type="Google" id="ProtNLM"/>
    </source>
</evidence>
<proteinExistence type="predicted"/>
<name>Q1QPZ8_NITHX</name>
<organism evidence="1 2">
    <name type="scientific">Nitrobacter hamburgensis (strain DSM 10229 / NCIMB 13809 / X14)</name>
    <dbReference type="NCBI Taxonomy" id="323097"/>
    <lineage>
        <taxon>Bacteria</taxon>
        <taxon>Pseudomonadati</taxon>
        <taxon>Pseudomonadota</taxon>
        <taxon>Alphaproteobacteria</taxon>
        <taxon>Hyphomicrobiales</taxon>
        <taxon>Nitrobacteraceae</taxon>
        <taxon>Nitrobacter</taxon>
    </lineage>
</organism>
<keyword evidence="2" id="KW-1185">Reference proteome</keyword>
<dbReference type="EMBL" id="CP000319">
    <property type="protein sequence ID" value="ABE61699.1"/>
    <property type="molecule type" value="Genomic_DNA"/>
</dbReference>
<evidence type="ECO:0000313" key="2">
    <source>
        <dbReference type="Proteomes" id="UP000001953"/>
    </source>
</evidence>
<dbReference type="STRING" id="323097.Nham_0823"/>
<dbReference type="AlphaFoldDB" id="Q1QPZ8"/>
<dbReference type="KEGG" id="nha:Nham_0823"/>
<evidence type="ECO:0000313" key="1">
    <source>
        <dbReference type="EMBL" id="ABE61699.1"/>
    </source>
</evidence>
<dbReference type="eggNOG" id="COG1652">
    <property type="taxonomic scope" value="Bacteria"/>
</dbReference>
<dbReference type="HOGENOM" id="CLU_146747_0_0_5"/>
<sequence>MDPNPALPVPTLQPYDDYSRYRGLDLQSAVDASGRAVVVVARRFLPQPDTLAQVGTVTVKAADRLDIIAAQQMGDARWWWRIADANGAIDPVDLTAEPGISLRLTLPQGMTLPRG</sequence>
<accession>Q1QPZ8</accession>
<dbReference type="Proteomes" id="UP000001953">
    <property type="component" value="Chromosome"/>
</dbReference>
<gene>
    <name evidence="1" type="ordered locus">Nham_0823</name>
</gene>
<protein>
    <recommendedName>
        <fullName evidence="3">LysM domain-containing protein</fullName>
    </recommendedName>
</protein>